<protein>
    <submittedName>
        <fullName evidence="1">Uncharacterized protein</fullName>
    </submittedName>
</protein>
<dbReference type="EMBL" id="GBXM01005336">
    <property type="protein sequence ID" value="JAI03242.1"/>
    <property type="molecule type" value="Transcribed_RNA"/>
</dbReference>
<proteinExistence type="predicted"/>
<dbReference type="AlphaFoldDB" id="A0A0E9XLH2"/>
<accession>A0A0E9XLH2</accession>
<organism evidence="1">
    <name type="scientific">Anguilla anguilla</name>
    <name type="common">European freshwater eel</name>
    <name type="synonym">Muraena anguilla</name>
    <dbReference type="NCBI Taxonomy" id="7936"/>
    <lineage>
        <taxon>Eukaryota</taxon>
        <taxon>Metazoa</taxon>
        <taxon>Chordata</taxon>
        <taxon>Craniata</taxon>
        <taxon>Vertebrata</taxon>
        <taxon>Euteleostomi</taxon>
        <taxon>Actinopterygii</taxon>
        <taxon>Neopterygii</taxon>
        <taxon>Teleostei</taxon>
        <taxon>Anguilliformes</taxon>
        <taxon>Anguillidae</taxon>
        <taxon>Anguilla</taxon>
    </lineage>
</organism>
<reference evidence="1" key="2">
    <citation type="journal article" date="2015" name="Fish Shellfish Immunol.">
        <title>Early steps in the European eel (Anguilla anguilla)-Vibrio vulnificus interaction in the gills: Role of the RtxA13 toxin.</title>
        <authorList>
            <person name="Callol A."/>
            <person name="Pajuelo D."/>
            <person name="Ebbesson L."/>
            <person name="Teles M."/>
            <person name="MacKenzie S."/>
            <person name="Amaro C."/>
        </authorList>
    </citation>
    <scope>NUCLEOTIDE SEQUENCE</scope>
</reference>
<sequence>MQSSPQAWTCMRPKMQYPYITSRKITYVKSRLCVEIRSFPRRSKVL</sequence>
<reference evidence="1" key="1">
    <citation type="submission" date="2014-11" db="EMBL/GenBank/DDBJ databases">
        <authorList>
            <person name="Amaro Gonzalez C."/>
        </authorList>
    </citation>
    <scope>NUCLEOTIDE SEQUENCE</scope>
</reference>
<evidence type="ECO:0000313" key="1">
    <source>
        <dbReference type="EMBL" id="JAI03242.1"/>
    </source>
</evidence>
<name>A0A0E9XLH2_ANGAN</name>